<dbReference type="InterPro" id="IPR013217">
    <property type="entry name" value="Methyltransf_12"/>
</dbReference>
<organism evidence="11 12">
    <name type="scientific">Candidatus Methylumidiphilus alinenensis</name>
    <dbReference type="NCBI Taxonomy" id="2202197"/>
    <lineage>
        <taxon>Bacteria</taxon>
        <taxon>Pseudomonadati</taxon>
        <taxon>Pseudomonadota</taxon>
        <taxon>Gammaproteobacteria</taxon>
        <taxon>Methylococcales</taxon>
        <taxon>Candidatus Methylumidiphilus</taxon>
    </lineage>
</organism>
<dbReference type="PROSITE" id="PS52004">
    <property type="entry name" value="KS3_2"/>
    <property type="match status" value="1"/>
</dbReference>
<reference evidence="11 12" key="1">
    <citation type="journal article" date="2018" name="Aquat. Microb. Ecol.">
        <title>Gammaproteobacterial methanotrophs dominate.</title>
        <authorList>
            <person name="Rissanen A.J."/>
            <person name="Saarenheimo J."/>
            <person name="Tiirola M."/>
            <person name="Peura S."/>
            <person name="Aalto S.L."/>
            <person name="Karvinen A."/>
            <person name="Nykanen H."/>
        </authorList>
    </citation>
    <scope>NUCLEOTIDE SEQUENCE [LARGE SCALE GENOMIC DNA]</scope>
    <source>
        <strain evidence="11">AMbin10</strain>
    </source>
</reference>
<dbReference type="InterPro" id="IPR029063">
    <property type="entry name" value="SAM-dependent_MTases_sf"/>
</dbReference>
<evidence type="ECO:0000256" key="7">
    <source>
        <dbReference type="ARBA" id="ARBA00022737"/>
    </source>
</evidence>
<proteinExistence type="predicted"/>
<dbReference type="GO" id="GO:0071770">
    <property type="term" value="P:DIM/DIP cell wall layer assembly"/>
    <property type="evidence" value="ECO:0007669"/>
    <property type="project" value="TreeGrafter"/>
</dbReference>
<dbReference type="InterPro" id="IPR020841">
    <property type="entry name" value="PKS_Beta-ketoAc_synthase_dom"/>
</dbReference>
<evidence type="ECO:0000313" key="12">
    <source>
        <dbReference type="Proteomes" id="UP000249396"/>
    </source>
</evidence>
<dbReference type="AlphaFoldDB" id="A0A2W4QBY9"/>
<feature type="domain" description="Carrier" evidence="9">
    <location>
        <begin position="1141"/>
        <end position="1218"/>
    </location>
</feature>
<keyword evidence="3" id="KW-0596">Phosphopantetheine</keyword>
<dbReference type="SUPFAM" id="SSF53335">
    <property type="entry name" value="S-adenosyl-L-methionine-dependent methyltransferases"/>
    <property type="match status" value="1"/>
</dbReference>
<dbReference type="Gene3D" id="3.40.50.150">
    <property type="entry name" value="Vaccinia Virus protein VP39"/>
    <property type="match status" value="1"/>
</dbReference>
<dbReference type="InterPro" id="IPR009081">
    <property type="entry name" value="PP-bd_ACP"/>
</dbReference>
<evidence type="ECO:0000256" key="6">
    <source>
        <dbReference type="ARBA" id="ARBA00022679"/>
    </source>
</evidence>
<dbReference type="Proteomes" id="UP000249396">
    <property type="component" value="Unassembled WGS sequence"/>
</dbReference>
<dbReference type="Pfam" id="PF00550">
    <property type="entry name" value="PP-binding"/>
    <property type="match status" value="2"/>
</dbReference>
<evidence type="ECO:0000256" key="5">
    <source>
        <dbReference type="ARBA" id="ARBA00022553"/>
    </source>
</evidence>
<dbReference type="InterPro" id="IPR014031">
    <property type="entry name" value="Ketoacyl_synth_C"/>
</dbReference>
<dbReference type="Pfam" id="PF08242">
    <property type="entry name" value="Methyltransf_12"/>
    <property type="match status" value="1"/>
</dbReference>
<comment type="caution">
    <text evidence="11">The sequence shown here is derived from an EMBL/GenBank/DDBJ whole genome shotgun (WGS) entry which is preliminary data.</text>
</comment>
<comment type="pathway">
    <text evidence="2">Antibiotic biosynthesis.</text>
</comment>
<dbReference type="Gene3D" id="1.10.1240.100">
    <property type="match status" value="1"/>
</dbReference>
<keyword evidence="5" id="KW-0597">Phosphoprotein</keyword>
<dbReference type="SMART" id="SM00828">
    <property type="entry name" value="PKS_MT"/>
    <property type="match status" value="1"/>
</dbReference>
<dbReference type="SMART" id="SM01294">
    <property type="entry name" value="PKS_PP_betabranch"/>
    <property type="match status" value="2"/>
</dbReference>
<dbReference type="Pfam" id="PF00109">
    <property type="entry name" value="ketoacyl-synt"/>
    <property type="match status" value="1"/>
</dbReference>
<dbReference type="InterPro" id="IPR054514">
    <property type="entry name" value="RhiE-like_linker"/>
</dbReference>
<dbReference type="SMART" id="SM00825">
    <property type="entry name" value="PKS_KS"/>
    <property type="match status" value="1"/>
</dbReference>
<dbReference type="PANTHER" id="PTHR43775:SF37">
    <property type="entry name" value="SI:DKEY-61P9.11"/>
    <property type="match status" value="1"/>
</dbReference>
<evidence type="ECO:0000256" key="3">
    <source>
        <dbReference type="ARBA" id="ARBA00022450"/>
    </source>
</evidence>
<dbReference type="Gene3D" id="3.40.47.10">
    <property type="match status" value="1"/>
</dbReference>
<accession>A0A2W4QBY9</accession>
<keyword evidence="8" id="KW-0511">Multifunctional enzyme</keyword>
<protein>
    <recommendedName>
        <fullName evidence="13">Carrier domain-containing protein</fullName>
    </recommendedName>
</protein>
<name>A0A2W4QBY9_9GAMM</name>
<keyword evidence="6" id="KW-0808">Transferase</keyword>
<dbReference type="SUPFAM" id="SSF47336">
    <property type="entry name" value="ACP-like"/>
    <property type="match status" value="2"/>
</dbReference>
<dbReference type="InterPro" id="IPR036736">
    <property type="entry name" value="ACP-like_sf"/>
</dbReference>
<evidence type="ECO:0000256" key="2">
    <source>
        <dbReference type="ARBA" id="ARBA00004792"/>
    </source>
</evidence>
<dbReference type="InterPro" id="IPR020806">
    <property type="entry name" value="PKS_PP-bd"/>
</dbReference>
<evidence type="ECO:0000259" key="9">
    <source>
        <dbReference type="PROSITE" id="PS50075"/>
    </source>
</evidence>
<dbReference type="GO" id="GO:0005737">
    <property type="term" value="C:cytoplasm"/>
    <property type="evidence" value="ECO:0007669"/>
    <property type="project" value="UniProtKB-SubCell"/>
</dbReference>
<keyword evidence="7" id="KW-0677">Repeat</keyword>
<dbReference type="InterPro" id="IPR014030">
    <property type="entry name" value="Ketoacyl_synth_N"/>
</dbReference>
<dbReference type="SUPFAM" id="SSF53901">
    <property type="entry name" value="Thiolase-like"/>
    <property type="match status" value="1"/>
</dbReference>
<sequence>MNTQEILKQIEKRIAELSKPGEVAVDRANPLAGNPAITEIPQPKACDRPATETAAPLPPVAPIAIIGLSGYLPKCQSVRDFWQALDNDESLLEEIPKTRFDWEKHYDPSGAQAMKSYTKWGGFIPQISGFDAGFFQMLPKDAKLLDPRQRLLLMSVYHTLEDAGYAPESLRKTHTGVFVGAEENEYVKPPQWDITQSQGIGNAPSMIANQISYFFDWRGPSEYLNAMCSGGAVAIHRAVASLRAGESSQAIVGTANLLLRPETFIALSAMGQMSRTEAVNSFGPDANGYLPAEGVASILLKPLAQAEADGDAIYAVLKNTAVNFNGQGGMSIAAPNVASHTDLILQCYREAGLNPCELGYIEAQGMANPITDIAEWRAFNRALQILAQESGVVLSDGGCKVSTLKPTSGHMQSASAFGALFKILRSFQTDTIYRIRGFRQANPDLETERQPCRLAASNQHWPPQSWPRLAGLHSYGSGGSNAHLLIEEYRPQPMPAPVCEKPEILVFSAQTPTQCRTQIAHLLAALRQNPAYPLASVAHTLRVGRDAMEARVAFIAQTRDEWIRQAEAYLDGQPVPRGVFAGESGKDSPCPLPAAADGDLHAFAQDWAKGRCVAWPPTSTGKAVRLHLPTYPFELKEYWLDKAQAAPPAVQRASLSDPAGMFPVHGPCQEESHQETNFISENLTMNANPDTSRSAGEKAVELFTYCAATSDQDFYEDYLTFCPFPERTPGFSMTRVFLNPKQYRKEMALIQRKQIEMRQVLFFKEDFTQIRHLLDIGCGHGTDVIQIAHYYPHICTDGFTITKAQADLGSHRIAQKGLSDRARIFNHDSSKVAFPRQDYDVVIGLEVSCLVADKDGLFKNIESSLKNHGRVLLMDFIANLHGAIEDPSIDIYIPTQEQWARNLAKHHLVLDELIDVSPQIANFQHDPEHEENLKDCPQVVRDSWRNYANNAVAIDRGWLSYMLFRLRKDQYSDVAELEKYNMGKLRTPKPYPLALQEMLAVGHVPYPILDESLLADAYPDERRRPQPSENIENPSDFARLKDKLAELFETTLSLPKAALDRAETFKHLGITSINSVELLQAINGEFELKLPTSLIFEHNTLDALTGYLEIYLGKHHPQQLDKLRNSAAPSSIQQPTTGMSMPPNPLKTKLLELFSNTLGIQSGNFPTSGKFNALGISSIHSVELMQAINTEFRLTLPTSVIFECNSVDALADHLKALGITVAGDAQKKNPARPQLTG</sequence>
<dbReference type="PROSITE" id="PS50075">
    <property type="entry name" value="CARRIER"/>
    <property type="match status" value="2"/>
</dbReference>
<evidence type="ECO:0000256" key="8">
    <source>
        <dbReference type="ARBA" id="ARBA00023268"/>
    </source>
</evidence>
<dbReference type="SMART" id="SM00823">
    <property type="entry name" value="PKS_PP"/>
    <property type="match status" value="2"/>
</dbReference>
<dbReference type="InterPro" id="IPR050091">
    <property type="entry name" value="PKS_NRPS_Biosynth_Enz"/>
</dbReference>
<dbReference type="PANTHER" id="PTHR43775">
    <property type="entry name" value="FATTY ACID SYNTHASE"/>
    <property type="match status" value="1"/>
</dbReference>
<keyword evidence="4" id="KW-0963">Cytoplasm</keyword>
<evidence type="ECO:0000259" key="10">
    <source>
        <dbReference type="PROSITE" id="PS52004"/>
    </source>
</evidence>
<dbReference type="InterPro" id="IPR016039">
    <property type="entry name" value="Thiolase-like"/>
</dbReference>
<dbReference type="EMBL" id="QJPH01000596">
    <property type="protein sequence ID" value="PZN68746.1"/>
    <property type="molecule type" value="Genomic_DNA"/>
</dbReference>
<dbReference type="InterPro" id="IPR020803">
    <property type="entry name" value="MeTfrase_dom"/>
</dbReference>
<evidence type="ECO:0008006" key="13">
    <source>
        <dbReference type="Google" id="ProtNLM"/>
    </source>
</evidence>
<dbReference type="GO" id="GO:0005886">
    <property type="term" value="C:plasma membrane"/>
    <property type="evidence" value="ECO:0007669"/>
    <property type="project" value="TreeGrafter"/>
</dbReference>
<dbReference type="CDD" id="cd00833">
    <property type="entry name" value="PKS"/>
    <property type="match status" value="1"/>
</dbReference>
<dbReference type="Pfam" id="PF22336">
    <property type="entry name" value="RhiE-like_linker"/>
    <property type="match status" value="1"/>
</dbReference>
<dbReference type="Gene3D" id="1.10.1200.10">
    <property type="entry name" value="ACP-like"/>
    <property type="match status" value="2"/>
</dbReference>
<dbReference type="CDD" id="cd02440">
    <property type="entry name" value="AdoMet_MTases"/>
    <property type="match status" value="1"/>
</dbReference>
<dbReference type="Pfam" id="PF02801">
    <property type="entry name" value="Ketoacyl-synt_C"/>
    <property type="match status" value="1"/>
</dbReference>
<evidence type="ECO:0000313" key="11">
    <source>
        <dbReference type="EMBL" id="PZN68746.1"/>
    </source>
</evidence>
<dbReference type="GO" id="GO:0004312">
    <property type="term" value="F:fatty acid synthase activity"/>
    <property type="evidence" value="ECO:0007669"/>
    <property type="project" value="TreeGrafter"/>
</dbReference>
<feature type="domain" description="Carrier" evidence="9">
    <location>
        <begin position="1035"/>
        <end position="1112"/>
    </location>
</feature>
<dbReference type="GO" id="GO:0031177">
    <property type="term" value="F:phosphopantetheine binding"/>
    <property type="evidence" value="ECO:0007669"/>
    <property type="project" value="InterPro"/>
</dbReference>
<dbReference type="GO" id="GO:0006633">
    <property type="term" value="P:fatty acid biosynthetic process"/>
    <property type="evidence" value="ECO:0007669"/>
    <property type="project" value="TreeGrafter"/>
</dbReference>
<evidence type="ECO:0000256" key="1">
    <source>
        <dbReference type="ARBA" id="ARBA00004496"/>
    </source>
</evidence>
<feature type="domain" description="Ketosynthase family 3 (KS3)" evidence="10">
    <location>
        <begin position="60"/>
        <end position="488"/>
    </location>
</feature>
<evidence type="ECO:0000256" key="4">
    <source>
        <dbReference type="ARBA" id="ARBA00022490"/>
    </source>
</evidence>
<comment type="subcellular location">
    <subcellularLocation>
        <location evidence="1">Cytoplasm</location>
    </subcellularLocation>
</comment>
<gene>
    <name evidence="11" type="ORF">DM484_30915</name>
</gene>